<proteinExistence type="predicted"/>
<comment type="caution">
    <text evidence="1">The sequence shown here is derived from an EMBL/GenBank/DDBJ whole genome shotgun (WGS) entry which is preliminary data.</text>
</comment>
<evidence type="ECO:0000313" key="2">
    <source>
        <dbReference type="Proteomes" id="UP000282184"/>
    </source>
</evidence>
<evidence type="ECO:0008006" key="3">
    <source>
        <dbReference type="Google" id="ProtNLM"/>
    </source>
</evidence>
<dbReference type="AlphaFoldDB" id="A0A3S0HAH0"/>
<gene>
    <name evidence="1" type="ORF">EJV47_09840</name>
</gene>
<organism evidence="1 2">
    <name type="scientific">Hymenobacter gummosus</name>
    <dbReference type="NCBI Taxonomy" id="1776032"/>
    <lineage>
        <taxon>Bacteria</taxon>
        <taxon>Pseudomonadati</taxon>
        <taxon>Bacteroidota</taxon>
        <taxon>Cytophagia</taxon>
        <taxon>Cytophagales</taxon>
        <taxon>Hymenobacteraceae</taxon>
        <taxon>Hymenobacter</taxon>
    </lineage>
</organism>
<reference evidence="1 2" key="1">
    <citation type="submission" date="2018-12" db="EMBL/GenBank/DDBJ databases">
        <title>Hymenobacter gummosus sp. nov., isolated from a spring.</title>
        <authorList>
            <person name="Nie L."/>
        </authorList>
    </citation>
    <scope>NUCLEOTIDE SEQUENCE [LARGE SCALE GENOMIC DNA]</scope>
    <source>
        <strain evidence="1 2">KCTC 52166</strain>
    </source>
</reference>
<dbReference type="OrthoDB" id="8907997at2"/>
<dbReference type="Proteomes" id="UP000282184">
    <property type="component" value="Unassembled WGS sequence"/>
</dbReference>
<accession>A0A3S0HAH0</accession>
<protein>
    <recommendedName>
        <fullName evidence="3">Methionyl-tRNA formyltransferase-like protein</fullName>
    </recommendedName>
</protein>
<keyword evidence="2" id="KW-1185">Reference proteome</keyword>
<evidence type="ECO:0000313" key="1">
    <source>
        <dbReference type="EMBL" id="RTQ50905.1"/>
    </source>
</evidence>
<dbReference type="RefSeq" id="WP_126692970.1">
    <property type="nucleotide sequence ID" value="NZ_RXOF01000004.1"/>
</dbReference>
<name>A0A3S0HAH0_9BACT</name>
<dbReference type="EMBL" id="RXOF01000004">
    <property type="protein sequence ID" value="RTQ50905.1"/>
    <property type="molecule type" value="Genomic_DNA"/>
</dbReference>
<sequence>MHIDLFRVALSRIESKYFDLQVAYKQNHIIRERIFCYELYHQLRALSQHLPLTINGEPDKRFHDHINRLDWRNPDFIVHKPGSWHDNTLICEVKGILNSKDTRGIFKDIQTLLIYTNKYKYKAGLFILYNHRMDELTTLLKDKRHKIANTYEYDSVYLMTAESAGDVEGPISLAEVLHT</sequence>